<feature type="compositionally biased region" description="Polar residues" evidence="1">
    <location>
        <begin position="53"/>
        <end position="69"/>
    </location>
</feature>
<protein>
    <submittedName>
        <fullName evidence="3">Uncharacterized protein</fullName>
    </submittedName>
</protein>
<accession>A0A914VPW2</accession>
<evidence type="ECO:0000256" key="1">
    <source>
        <dbReference type="SAM" id="MobiDB-lite"/>
    </source>
</evidence>
<keyword evidence="2" id="KW-1185">Reference proteome</keyword>
<name>A0A914VPW2_9BILA</name>
<feature type="region of interest" description="Disordered" evidence="1">
    <location>
        <begin position="1"/>
        <end position="69"/>
    </location>
</feature>
<dbReference type="WBParaSite" id="PSAMB.scaffold2278size24165.g17143.t1">
    <property type="protein sequence ID" value="PSAMB.scaffold2278size24165.g17143.t1"/>
    <property type="gene ID" value="PSAMB.scaffold2278size24165.g17143"/>
</dbReference>
<proteinExistence type="predicted"/>
<evidence type="ECO:0000313" key="3">
    <source>
        <dbReference type="WBParaSite" id="PSAMB.scaffold2278size24165.g17143.t1"/>
    </source>
</evidence>
<sequence>MALLTIQRSPTPSEDENETADESVAAAVAASLTTPPDVEEADDSAVAKDELASTETDGSKTTPGSARTCCSQTRNRRSVALNAKNNYGGPCCGKSLVRVI</sequence>
<organism evidence="2 3">
    <name type="scientific">Plectus sambesii</name>
    <dbReference type="NCBI Taxonomy" id="2011161"/>
    <lineage>
        <taxon>Eukaryota</taxon>
        <taxon>Metazoa</taxon>
        <taxon>Ecdysozoa</taxon>
        <taxon>Nematoda</taxon>
        <taxon>Chromadorea</taxon>
        <taxon>Plectida</taxon>
        <taxon>Plectina</taxon>
        <taxon>Plectoidea</taxon>
        <taxon>Plectidae</taxon>
        <taxon>Plectus</taxon>
    </lineage>
</organism>
<dbReference type="AlphaFoldDB" id="A0A914VPW2"/>
<evidence type="ECO:0000313" key="2">
    <source>
        <dbReference type="Proteomes" id="UP000887566"/>
    </source>
</evidence>
<reference evidence="3" key="1">
    <citation type="submission" date="2022-11" db="UniProtKB">
        <authorList>
            <consortium name="WormBaseParasite"/>
        </authorList>
    </citation>
    <scope>IDENTIFICATION</scope>
</reference>
<feature type="compositionally biased region" description="Polar residues" evidence="1">
    <location>
        <begin position="1"/>
        <end position="12"/>
    </location>
</feature>
<dbReference type="Proteomes" id="UP000887566">
    <property type="component" value="Unplaced"/>
</dbReference>